<dbReference type="InterPro" id="IPR047706">
    <property type="entry name" value="BCAM0308-like"/>
</dbReference>
<comment type="caution">
    <text evidence="2">The sequence shown here is derived from an EMBL/GenBank/DDBJ whole genome shotgun (WGS) entry which is preliminary data.</text>
</comment>
<dbReference type="NCBIfam" id="NF040826">
    <property type="entry name" value="lxa_BCAM0308"/>
    <property type="match status" value="1"/>
</dbReference>
<evidence type="ECO:0000313" key="3">
    <source>
        <dbReference type="Proteomes" id="UP000050975"/>
    </source>
</evidence>
<evidence type="ECO:0000313" key="2">
    <source>
        <dbReference type="EMBL" id="KPL13755.1"/>
    </source>
</evidence>
<accession>A0A0S8JXX6</accession>
<dbReference type="EMBL" id="LJVE01000086">
    <property type="protein sequence ID" value="KPL13755.1"/>
    <property type="molecule type" value="Genomic_DNA"/>
</dbReference>
<dbReference type="AlphaFoldDB" id="A0A0S8JXX6"/>
<protein>
    <recommendedName>
        <fullName evidence="1">Nmd3 N-terminal domain-containing protein</fullName>
    </recommendedName>
</protein>
<dbReference type="InterPro" id="IPR007064">
    <property type="entry name" value="Nmd3_N"/>
</dbReference>
<name>A0A0S8JXX6_UNCW3</name>
<sequence length="161" mass="19033">MRGGLRPHLEDPYLTRKSYKEPTVCPRCGLVYRHRRWQKMPDFDAKSAVASHKCPACRKEEDHYVMGIVYISGNFFKPRRDEMVNMLRNEEKKSLTHNPLDRIMGIVEEKSGMRVETTSESLAVHLGRMLYHAYGGDVEYKFSEDQKLARVFWHRKNKEDR</sequence>
<dbReference type="Pfam" id="PF04981">
    <property type="entry name" value="NMD3"/>
    <property type="match status" value="1"/>
</dbReference>
<reference evidence="2 3" key="1">
    <citation type="journal article" date="2015" name="Microbiome">
        <title>Genomic resolution of linkages in carbon, nitrogen, and sulfur cycling among widespread estuary sediment bacteria.</title>
        <authorList>
            <person name="Baker B.J."/>
            <person name="Lazar C.S."/>
            <person name="Teske A.P."/>
            <person name="Dick G.J."/>
        </authorList>
    </citation>
    <scope>NUCLEOTIDE SEQUENCE [LARGE SCALE GENOMIC DNA]</scope>
    <source>
        <strain evidence="2">SM1_77</strain>
    </source>
</reference>
<feature type="domain" description="Nmd3 N-terminal" evidence="1">
    <location>
        <begin position="44"/>
        <end position="140"/>
    </location>
</feature>
<organism evidence="2 3">
    <name type="scientific">candidate division WOR_3 bacterium SM1_77</name>
    <dbReference type="NCBI Taxonomy" id="1703778"/>
    <lineage>
        <taxon>Bacteria</taxon>
        <taxon>Bacteria division WOR-3</taxon>
    </lineage>
</organism>
<gene>
    <name evidence="2" type="ORF">AMJ74_04660</name>
</gene>
<dbReference type="Proteomes" id="UP000050975">
    <property type="component" value="Unassembled WGS sequence"/>
</dbReference>
<proteinExistence type="predicted"/>
<evidence type="ECO:0000259" key="1">
    <source>
        <dbReference type="Pfam" id="PF04981"/>
    </source>
</evidence>